<dbReference type="EMBL" id="JACHJW010000001">
    <property type="protein sequence ID" value="MBB4957929.1"/>
    <property type="molecule type" value="Genomic_DNA"/>
</dbReference>
<evidence type="ECO:0000313" key="1">
    <source>
        <dbReference type="EMBL" id="MBB4957929.1"/>
    </source>
</evidence>
<dbReference type="AlphaFoldDB" id="A0A7W7SNA6"/>
<protein>
    <submittedName>
        <fullName evidence="1">Uncharacterized protein</fullName>
    </submittedName>
</protein>
<proteinExistence type="predicted"/>
<keyword evidence="2" id="KW-1185">Reference proteome</keyword>
<accession>A0A7W7SNA6</accession>
<name>A0A7W7SNA6_9ACTN</name>
<reference evidence="1 2" key="1">
    <citation type="submission" date="2020-08" db="EMBL/GenBank/DDBJ databases">
        <title>Sequencing the genomes of 1000 actinobacteria strains.</title>
        <authorList>
            <person name="Klenk H.-P."/>
        </authorList>
    </citation>
    <scope>NUCLEOTIDE SEQUENCE [LARGE SCALE GENOMIC DNA]</scope>
    <source>
        <strain evidence="1 2">DSM 45886</strain>
    </source>
</reference>
<dbReference type="Proteomes" id="UP000578819">
    <property type="component" value="Unassembled WGS sequence"/>
</dbReference>
<evidence type="ECO:0000313" key="2">
    <source>
        <dbReference type="Proteomes" id="UP000578819"/>
    </source>
</evidence>
<comment type="caution">
    <text evidence="1">The sequence shown here is derived from an EMBL/GenBank/DDBJ whole genome shotgun (WGS) entry which is preliminary data.</text>
</comment>
<sequence length="52" mass="5748">MASSPEFLWVSALTAILARYRLPIGAAPMDRARNRLLGQVTSLRRPRTGLPV</sequence>
<organism evidence="1 2">
    <name type="scientific">Micromonospora polyrhachis</name>
    <dbReference type="NCBI Taxonomy" id="1282883"/>
    <lineage>
        <taxon>Bacteria</taxon>
        <taxon>Bacillati</taxon>
        <taxon>Actinomycetota</taxon>
        <taxon>Actinomycetes</taxon>
        <taxon>Micromonosporales</taxon>
        <taxon>Micromonosporaceae</taxon>
        <taxon>Micromonospora</taxon>
    </lineage>
</organism>
<gene>
    <name evidence="1" type="ORF">FHR38_001662</name>
</gene>